<dbReference type="Pfam" id="PF13673">
    <property type="entry name" value="Acetyltransf_10"/>
    <property type="match status" value="1"/>
</dbReference>
<gene>
    <name evidence="2" type="ORF">MMF97_07820</name>
</gene>
<protein>
    <submittedName>
        <fullName evidence="2">GNAT family N-acetyltransferase</fullName>
    </submittedName>
</protein>
<dbReference type="CDD" id="cd04301">
    <property type="entry name" value="NAT_SF"/>
    <property type="match status" value="1"/>
</dbReference>
<dbReference type="InterPro" id="IPR016181">
    <property type="entry name" value="Acyl_CoA_acyltransferase"/>
</dbReference>
<dbReference type="InterPro" id="IPR000182">
    <property type="entry name" value="GNAT_dom"/>
</dbReference>
<evidence type="ECO:0000259" key="1">
    <source>
        <dbReference type="PROSITE" id="PS51186"/>
    </source>
</evidence>
<dbReference type="PANTHER" id="PTHR13355:SF22">
    <property type="entry name" value="SLL0786 PROTEIN"/>
    <property type="match status" value="1"/>
</dbReference>
<organism evidence="2 3">
    <name type="scientific">Pedobacter montanisoli</name>
    <dbReference type="NCBI Taxonomy" id="2923277"/>
    <lineage>
        <taxon>Bacteria</taxon>
        <taxon>Pseudomonadati</taxon>
        <taxon>Bacteroidota</taxon>
        <taxon>Sphingobacteriia</taxon>
        <taxon>Sphingobacteriales</taxon>
        <taxon>Sphingobacteriaceae</taxon>
        <taxon>Pedobacter</taxon>
    </lineage>
</organism>
<dbReference type="Gene3D" id="3.40.630.30">
    <property type="match status" value="1"/>
</dbReference>
<dbReference type="RefSeq" id="WP_243361242.1">
    <property type="nucleotide sequence ID" value="NZ_JALGBH010000002.1"/>
</dbReference>
<dbReference type="InterPro" id="IPR039143">
    <property type="entry name" value="GNPNAT1-like"/>
</dbReference>
<dbReference type="EMBL" id="JALGBH010000002">
    <property type="protein sequence ID" value="MCJ0742614.1"/>
    <property type="molecule type" value="Genomic_DNA"/>
</dbReference>
<dbReference type="PROSITE" id="PS51186">
    <property type="entry name" value="GNAT"/>
    <property type="match status" value="1"/>
</dbReference>
<comment type="caution">
    <text evidence="2">The sequence shown here is derived from an EMBL/GenBank/DDBJ whole genome shotgun (WGS) entry which is preliminary data.</text>
</comment>
<name>A0ABS9ZWC4_9SPHI</name>
<dbReference type="SUPFAM" id="SSF55729">
    <property type="entry name" value="Acyl-CoA N-acyltransferases (Nat)"/>
    <property type="match status" value="1"/>
</dbReference>
<keyword evidence="3" id="KW-1185">Reference proteome</keyword>
<evidence type="ECO:0000313" key="3">
    <source>
        <dbReference type="Proteomes" id="UP001165460"/>
    </source>
</evidence>
<reference evidence="2" key="1">
    <citation type="submission" date="2022-03" db="EMBL/GenBank/DDBJ databases">
        <authorList>
            <person name="Woo C.Y."/>
        </authorList>
    </citation>
    <scope>NUCLEOTIDE SEQUENCE</scope>
    <source>
        <strain evidence="2">CYS-01</strain>
    </source>
</reference>
<proteinExistence type="predicted"/>
<evidence type="ECO:0000313" key="2">
    <source>
        <dbReference type="EMBL" id="MCJ0742614.1"/>
    </source>
</evidence>
<sequence>MNVVIEQTFPSLTWAIRQEAMYPGKDLEAVKLDDDFNGIHFGLYVNHALTGVVSLFIDQDRAQFRKLAVLPHMQRKGLGNLIIQNLISFCKTEKLSKIWCNARVDAIGFYEKNGFVTSGEPFSRNHLQYIKMELLLG</sequence>
<dbReference type="Proteomes" id="UP001165460">
    <property type="component" value="Unassembled WGS sequence"/>
</dbReference>
<dbReference type="PANTHER" id="PTHR13355">
    <property type="entry name" value="GLUCOSAMINE 6-PHOSPHATE N-ACETYLTRANSFERASE"/>
    <property type="match status" value="1"/>
</dbReference>
<accession>A0ABS9ZWC4</accession>
<feature type="domain" description="N-acetyltransferase" evidence="1">
    <location>
        <begin position="1"/>
        <end position="137"/>
    </location>
</feature>